<dbReference type="GO" id="GO:0005524">
    <property type="term" value="F:ATP binding"/>
    <property type="evidence" value="ECO:0007669"/>
    <property type="project" value="UniProtKB-UniRule"/>
</dbReference>
<dbReference type="HAMAP" id="MF_02090">
    <property type="entry name" value="NadE_glutamine_dep"/>
    <property type="match status" value="1"/>
</dbReference>
<comment type="similarity">
    <text evidence="2 7 8">In the C-terminal section; belongs to the NAD synthetase family.</text>
</comment>
<reference evidence="11" key="2">
    <citation type="submission" date="2020-09" db="EMBL/GenBank/DDBJ databases">
        <authorList>
            <person name="Sun Q."/>
            <person name="Ohkuma M."/>
        </authorList>
    </citation>
    <scope>NUCLEOTIDE SEQUENCE</scope>
    <source>
        <strain evidence="11">JCM 13919</strain>
    </source>
</reference>
<dbReference type="InterPro" id="IPR036526">
    <property type="entry name" value="C-N_Hydrolase_sf"/>
</dbReference>
<dbReference type="Pfam" id="PF00795">
    <property type="entry name" value="CN_hydrolase"/>
    <property type="match status" value="1"/>
</dbReference>
<evidence type="ECO:0000256" key="7">
    <source>
        <dbReference type="HAMAP-Rule" id="MF_02090"/>
    </source>
</evidence>
<feature type="binding site" evidence="7">
    <location>
        <begin position="283"/>
        <end position="290"/>
    </location>
    <ligand>
        <name>ATP</name>
        <dbReference type="ChEBI" id="CHEBI:30616"/>
    </ligand>
</feature>
<dbReference type="GO" id="GO:0009435">
    <property type="term" value="P:NAD+ biosynthetic process"/>
    <property type="evidence" value="ECO:0007669"/>
    <property type="project" value="UniProtKB-UniRule"/>
</dbReference>
<reference evidence="11" key="1">
    <citation type="journal article" date="2014" name="Int. J. Syst. Evol. Microbiol.">
        <title>Complete genome sequence of Corynebacterium casei LMG S-19264T (=DSM 44701T), isolated from a smear-ripened cheese.</title>
        <authorList>
            <consortium name="US DOE Joint Genome Institute (JGI-PGF)"/>
            <person name="Walter F."/>
            <person name="Albersmeier A."/>
            <person name="Kalinowski J."/>
            <person name="Ruckert C."/>
        </authorList>
    </citation>
    <scope>NUCLEOTIDE SEQUENCE</scope>
    <source>
        <strain evidence="11">JCM 13919</strain>
    </source>
</reference>
<feature type="active site" description="Proton acceptor; for glutaminase activity" evidence="7">
    <location>
        <position position="44"/>
    </location>
</feature>
<dbReference type="InterPro" id="IPR014445">
    <property type="entry name" value="Gln-dep_NAD_synthase"/>
</dbReference>
<dbReference type="GO" id="GO:0005737">
    <property type="term" value="C:cytoplasm"/>
    <property type="evidence" value="ECO:0007669"/>
    <property type="project" value="InterPro"/>
</dbReference>
<keyword evidence="5 7" id="KW-0067">ATP-binding</keyword>
<evidence type="ECO:0000256" key="1">
    <source>
        <dbReference type="ARBA" id="ARBA00005188"/>
    </source>
</evidence>
<evidence type="ECO:0000256" key="3">
    <source>
        <dbReference type="ARBA" id="ARBA00022598"/>
    </source>
</evidence>
<feature type="binding site" evidence="7">
    <location>
        <position position="395"/>
    </location>
    <ligand>
        <name>deamido-NAD(+)</name>
        <dbReference type="ChEBI" id="CHEBI:58437"/>
        <note>ligand shared between two neighboring subunits</note>
    </ligand>
</feature>
<evidence type="ECO:0000313" key="11">
    <source>
        <dbReference type="EMBL" id="GGI80898.1"/>
    </source>
</evidence>
<dbReference type="PANTHER" id="PTHR23090">
    <property type="entry name" value="NH 3 /GLUTAMINE-DEPENDENT NAD + SYNTHETASE"/>
    <property type="match status" value="1"/>
</dbReference>
<keyword evidence="3 7" id="KW-0436">Ligase</keyword>
<dbReference type="InterPro" id="IPR014729">
    <property type="entry name" value="Rossmann-like_a/b/a_fold"/>
</dbReference>
<dbReference type="NCBIfam" id="TIGR00552">
    <property type="entry name" value="nadE"/>
    <property type="match status" value="1"/>
</dbReference>
<evidence type="ECO:0000256" key="5">
    <source>
        <dbReference type="ARBA" id="ARBA00022840"/>
    </source>
</evidence>
<dbReference type="GO" id="GO:0003952">
    <property type="term" value="F:NAD+ synthase (glutamine-hydrolyzing) activity"/>
    <property type="evidence" value="ECO:0007669"/>
    <property type="project" value="UniProtKB-UniRule"/>
</dbReference>
<feature type="binding site" evidence="7">
    <location>
        <position position="117"/>
    </location>
    <ligand>
        <name>L-glutamine</name>
        <dbReference type="ChEBI" id="CHEBI:58359"/>
    </ligand>
</feature>
<feature type="active site" description="Nucleophile; for glutaminase activity" evidence="7">
    <location>
        <position position="148"/>
    </location>
</feature>
<feature type="domain" description="CN hydrolase" evidence="10">
    <location>
        <begin position="5"/>
        <end position="243"/>
    </location>
</feature>
<dbReference type="InterPro" id="IPR022310">
    <property type="entry name" value="NAD/GMP_synthase"/>
</dbReference>
<comment type="caution">
    <text evidence="11">The sequence shown here is derived from an EMBL/GenBank/DDBJ whole genome shotgun (WGS) entry which is preliminary data.</text>
</comment>
<sequence length="532" mass="60116">MQNRLNVLMAQINPTVGAITENTNKIIDCIHKNQKEHDLIVFPELALTGYPPEDLLLRGELFQRIEEALKRIQNHTKACFVIVGHPSKEHDLCYNSATIFHNQTQLKRYHKQTLPNYGVFDEKRYFSAGKPDVCIFNVKNYHIALCICEDLWSEGPIERNIKEGCDILLCINASPFDYEKYDRRKKLVQKYAQKGPIIIYVNQVGGQDELVFDGQSFAMNPNGEITALAPAFKETYSTVTIEGQNVNGAISPLLPEEALIYEALVCGLKDYIHKNHFPGVILGLSGGIDSALTLAIAVDSLGKERVHAVMMPSRFTASMSSEDALKQLNDMGVSYTTLPIENTFKVILETLAPSFQGLKKDTTEENIQARIRGLFLMALSNKTGNMVLTTSNKSETAVGYSTIYGDMVGGLAVLKDVYKTQIYKLARYRNKQSHVIPERVLVRPPSAELSENQTDQDTLPEYDILDAIVTLYMEQNKSAEDIITKGYPSEVVYRIIKMIKQNEYKRRQSAPGIKITPRSFDRDWRYPITNHF</sequence>
<dbReference type="AlphaFoldDB" id="A0A917JPS9"/>
<feature type="active site" description="For glutaminase activity" evidence="7">
    <location>
        <position position="111"/>
    </location>
</feature>
<dbReference type="InterPro" id="IPR003694">
    <property type="entry name" value="NAD_synthase"/>
</dbReference>
<dbReference type="GO" id="GO:0004359">
    <property type="term" value="F:glutaminase activity"/>
    <property type="evidence" value="ECO:0007669"/>
    <property type="project" value="InterPro"/>
</dbReference>
<evidence type="ECO:0000256" key="8">
    <source>
        <dbReference type="PIRNR" id="PIRNR006630"/>
    </source>
</evidence>
<dbReference type="InterPro" id="IPR003010">
    <property type="entry name" value="C-N_Hydrolase"/>
</dbReference>
<feature type="binding site" evidence="7">
    <location>
        <position position="390"/>
    </location>
    <ligand>
        <name>ATP</name>
        <dbReference type="ChEBI" id="CHEBI:30616"/>
    </ligand>
</feature>
<gene>
    <name evidence="7" type="primary">nadE</name>
    <name evidence="11" type="ORF">GCM10007966_06750</name>
</gene>
<evidence type="ECO:0000256" key="4">
    <source>
        <dbReference type="ARBA" id="ARBA00022741"/>
    </source>
</evidence>
<comment type="similarity">
    <text evidence="9">Belongs to the NAD synthetase family.</text>
</comment>
<dbReference type="CDD" id="cd07570">
    <property type="entry name" value="GAT_Gln-NAD-synth"/>
    <property type="match status" value="1"/>
</dbReference>
<dbReference type="EC" id="6.3.5.1" evidence="7 8"/>
<keyword evidence="12" id="KW-1185">Reference proteome</keyword>
<dbReference type="GO" id="GO:0008795">
    <property type="term" value="F:NAD+ synthase activity"/>
    <property type="evidence" value="ECO:0007669"/>
    <property type="project" value="UniProtKB-UniRule"/>
</dbReference>
<dbReference type="FunFam" id="3.40.50.620:FF:000106">
    <property type="entry name" value="Glutamine-dependent NAD(+) synthetase"/>
    <property type="match status" value="1"/>
</dbReference>
<dbReference type="Pfam" id="PF02540">
    <property type="entry name" value="NAD_synthase"/>
    <property type="match status" value="1"/>
</dbReference>
<evidence type="ECO:0000256" key="9">
    <source>
        <dbReference type="RuleBase" id="RU003811"/>
    </source>
</evidence>
<dbReference type="Gene3D" id="3.60.110.10">
    <property type="entry name" value="Carbon-nitrogen hydrolase"/>
    <property type="match status" value="1"/>
</dbReference>
<dbReference type="RefSeq" id="WP_131775812.1">
    <property type="nucleotide sequence ID" value="NZ_BMOB01000002.1"/>
</dbReference>
<evidence type="ECO:0000259" key="10">
    <source>
        <dbReference type="PROSITE" id="PS50263"/>
    </source>
</evidence>
<organism evidence="11 12">
    <name type="scientific">Legionella impletisoli</name>
    <dbReference type="NCBI Taxonomy" id="343510"/>
    <lineage>
        <taxon>Bacteria</taxon>
        <taxon>Pseudomonadati</taxon>
        <taxon>Pseudomonadota</taxon>
        <taxon>Gammaproteobacteria</taxon>
        <taxon>Legionellales</taxon>
        <taxon>Legionellaceae</taxon>
        <taxon>Legionella</taxon>
    </lineage>
</organism>
<dbReference type="PIRSF" id="PIRSF006630">
    <property type="entry name" value="NADS_GAT"/>
    <property type="match status" value="1"/>
</dbReference>
<comment type="function">
    <text evidence="7">Catalyzes the ATP-dependent amidation of deamido-NAD to form NAD. Uses L-glutamine as a nitrogen source.</text>
</comment>
<keyword evidence="4 7" id="KW-0547">Nucleotide-binding</keyword>
<accession>A0A917JPS9</accession>
<dbReference type="OrthoDB" id="9760188at2"/>
<comment type="catalytic activity">
    <reaction evidence="7 8">
        <text>deamido-NAD(+) + L-glutamine + ATP + H2O = L-glutamate + AMP + diphosphate + NAD(+) + H(+)</text>
        <dbReference type="Rhea" id="RHEA:24384"/>
        <dbReference type="ChEBI" id="CHEBI:15377"/>
        <dbReference type="ChEBI" id="CHEBI:15378"/>
        <dbReference type="ChEBI" id="CHEBI:29985"/>
        <dbReference type="ChEBI" id="CHEBI:30616"/>
        <dbReference type="ChEBI" id="CHEBI:33019"/>
        <dbReference type="ChEBI" id="CHEBI:57540"/>
        <dbReference type="ChEBI" id="CHEBI:58359"/>
        <dbReference type="ChEBI" id="CHEBI:58437"/>
        <dbReference type="ChEBI" id="CHEBI:456215"/>
        <dbReference type="EC" id="6.3.5.1"/>
    </reaction>
</comment>
<feature type="binding site" evidence="7">
    <location>
        <position position="366"/>
    </location>
    <ligand>
        <name>deamido-NAD(+)</name>
        <dbReference type="ChEBI" id="CHEBI:58437"/>
        <note>ligand shared between two neighboring subunits</note>
    </ligand>
</feature>
<keyword evidence="6 7" id="KW-0520">NAD</keyword>
<feature type="binding site" evidence="7">
    <location>
        <position position="505"/>
    </location>
    <ligand>
        <name>deamido-NAD(+)</name>
        <dbReference type="ChEBI" id="CHEBI:58437"/>
        <note>ligand shared between two neighboring subunits</note>
    </ligand>
</feature>
<dbReference type="PROSITE" id="PS50263">
    <property type="entry name" value="CN_HYDROLASE"/>
    <property type="match status" value="1"/>
</dbReference>
<dbReference type="CDD" id="cd00553">
    <property type="entry name" value="NAD_synthase"/>
    <property type="match status" value="1"/>
</dbReference>
<dbReference type="Gene3D" id="3.40.50.620">
    <property type="entry name" value="HUPs"/>
    <property type="match status" value="1"/>
</dbReference>
<dbReference type="NCBIfam" id="NF010588">
    <property type="entry name" value="PRK13981.1"/>
    <property type="match status" value="1"/>
</dbReference>
<dbReference type="EMBL" id="BMOB01000002">
    <property type="protein sequence ID" value="GGI80898.1"/>
    <property type="molecule type" value="Genomic_DNA"/>
</dbReference>
<dbReference type="Proteomes" id="UP000630149">
    <property type="component" value="Unassembled WGS sequence"/>
</dbReference>
<feature type="binding site" evidence="7">
    <location>
        <position position="180"/>
    </location>
    <ligand>
        <name>L-glutamine</name>
        <dbReference type="ChEBI" id="CHEBI:58359"/>
    </ligand>
</feature>
<protein>
    <recommendedName>
        <fullName evidence="7 8">Glutamine-dependent NAD(+) synthetase</fullName>
        <ecNumber evidence="7 8">6.3.5.1</ecNumber>
    </recommendedName>
    <alternativeName>
        <fullName evidence="7 8">NAD(+) synthase [glutamine-hydrolyzing]</fullName>
    </alternativeName>
</protein>
<dbReference type="SUPFAM" id="SSF56317">
    <property type="entry name" value="Carbon-nitrogen hydrolase"/>
    <property type="match status" value="1"/>
</dbReference>
<feature type="binding site" evidence="7">
    <location>
        <position position="174"/>
    </location>
    <ligand>
        <name>L-glutamine</name>
        <dbReference type="ChEBI" id="CHEBI:58359"/>
    </ligand>
</feature>
<evidence type="ECO:0000256" key="6">
    <source>
        <dbReference type="ARBA" id="ARBA00023027"/>
    </source>
</evidence>
<comment type="pathway">
    <text evidence="1 7 8">Cofactor biosynthesis; NAD(+) biosynthesis; NAD(+) from deamido-NAD(+) (L-Gln route): step 1/1.</text>
</comment>
<evidence type="ECO:0000256" key="2">
    <source>
        <dbReference type="ARBA" id="ARBA00007145"/>
    </source>
</evidence>
<proteinExistence type="inferred from homology"/>
<evidence type="ECO:0000313" key="12">
    <source>
        <dbReference type="Proteomes" id="UP000630149"/>
    </source>
</evidence>
<comment type="caution">
    <text evidence="7">Lacks conserved residue(s) required for the propagation of feature annotation.</text>
</comment>
<dbReference type="PANTHER" id="PTHR23090:SF9">
    <property type="entry name" value="GLUTAMINE-DEPENDENT NAD(+) SYNTHETASE"/>
    <property type="match status" value="1"/>
</dbReference>
<name>A0A917JPS9_9GAMM</name>
<dbReference type="SUPFAM" id="SSF52402">
    <property type="entry name" value="Adenine nucleotide alpha hydrolases-like"/>
    <property type="match status" value="1"/>
</dbReference>